<protein>
    <submittedName>
        <fullName evidence="2">Uncharacterized protein</fullName>
    </submittedName>
</protein>
<gene>
    <name evidence="2" type="ORF">AVEN_40615_1</name>
</gene>
<evidence type="ECO:0000313" key="3">
    <source>
        <dbReference type="Proteomes" id="UP000499080"/>
    </source>
</evidence>
<dbReference type="Proteomes" id="UP000499080">
    <property type="component" value="Unassembled WGS sequence"/>
</dbReference>
<sequence length="130" mass="13778">MPGSQPTPAGPAPTLAPGMPGLQPTPGKPGSQPTPAGQATTPAPGTPGQTQHPPVQHRLQPQVCPDLDQASRSSTNPAPGMPGSQRTWTTGSTPAQELRKDTTARRPTHRSETFKTWYDTRCCHRNQLTT</sequence>
<feature type="compositionally biased region" description="Basic and acidic residues" evidence="1">
    <location>
        <begin position="97"/>
        <end position="113"/>
    </location>
</feature>
<keyword evidence="3" id="KW-1185">Reference proteome</keyword>
<dbReference type="AlphaFoldDB" id="A0A4Y2JBX4"/>
<organism evidence="2 3">
    <name type="scientific">Araneus ventricosus</name>
    <name type="common">Orbweaver spider</name>
    <name type="synonym">Epeira ventricosa</name>
    <dbReference type="NCBI Taxonomy" id="182803"/>
    <lineage>
        <taxon>Eukaryota</taxon>
        <taxon>Metazoa</taxon>
        <taxon>Ecdysozoa</taxon>
        <taxon>Arthropoda</taxon>
        <taxon>Chelicerata</taxon>
        <taxon>Arachnida</taxon>
        <taxon>Araneae</taxon>
        <taxon>Araneomorphae</taxon>
        <taxon>Entelegynae</taxon>
        <taxon>Araneoidea</taxon>
        <taxon>Araneidae</taxon>
        <taxon>Araneus</taxon>
    </lineage>
</organism>
<feature type="compositionally biased region" description="Low complexity" evidence="1">
    <location>
        <begin position="12"/>
        <end position="22"/>
    </location>
</feature>
<feature type="compositionally biased region" description="Polar residues" evidence="1">
    <location>
        <begin position="84"/>
        <end position="95"/>
    </location>
</feature>
<proteinExistence type="predicted"/>
<accession>A0A4Y2JBX4</accession>
<feature type="compositionally biased region" description="Low complexity" evidence="1">
    <location>
        <begin position="33"/>
        <end position="54"/>
    </location>
</feature>
<comment type="caution">
    <text evidence="2">The sequence shown here is derived from an EMBL/GenBank/DDBJ whole genome shotgun (WGS) entry which is preliminary data.</text>
</comment>
<feature type="region of interest" description="Disordered" evidence="1">
    <location>
        <begin position="1"/>
        <end position="120"/>
    </location>
</feature>
<evidence type="ECO:0000256" key="1">
    <source>
        <dbReference type="SAM" id="MobiDB-lite"/>
    </source>
</evidence>
<reference evidence="2 3" key="1">
    <citation type="journal article" date="2019" name="Sci. Rep.">
        <title>Orb-weaving spider Araneus ventricosus genome elucidates the spidroin gene catalogue.</title>
        <authorList>
            <person name="Kono N."/>
            <person name="Nakamura H."/>
            <person name="Ohtoshi R."/>
            <person name="Moran D.A.P."/>
            <person name="Shinohara A."/>
            <person name="Yoshida Y."/>
            <person name="Fujiwara M."/>
            <person name="Mori M."/>
            <person name="Tomita M."/>
            <person name="Arakawa K."/>
        </authorList>
    </citation>
    <scope>NUCLEOTIDE SEQUENCE [LARGE SCALE GENOMIC DNA]</scope>
</reference>
<evidence type="ECO:0000313" key="2">
    <source>
        <dbReference type="EMBL" id="GBM87039.1"/>
    </source>
</evidence>
<name>A0A4Y2JBX4_ARAVE</name>
<dbReference type="EMBL" id="BGPR01003355">
    <property type="protein sequence ID" value="GBM87039.1"/>
    <property type="molecule type" value="Genomic_DNA"/>
</dbReference>